<keyword evidence="3 5" id="KW-0533">Nickel</keyword>
<keyword evidence="4 5" id="KW-0143">Chaperone</keyword>
<dbReference type="GO" id="GO:0051082">
    <property type="term" value="F:unfolded protein binding"/>
    <property type="evidence" value="ECO:0007669"/>
    <property type="project" value="UniProtKB-UniRule"/>
</dbReference>
<dbReference type="NCBIfam" id="NF009754">
    <property type="entry name" value="PRK13261.1-6"/>
    <property type="match status" value="1"/>
</dbReference>
<evidence type="ECO:0000256" key="2">
    <source>
        <dbReference type="ARBA" id="ARBA00022490"/>
    </source>
</evidence>
<dbReference type="SUPFAM" id="SSF69737">
    <property type="entry name" value="Urease metallochaperone UreE, C-terminal domain"/>
    <property type="match status" value="1"/>
</dbReference>
<dbReference type="AlphaFoldDB" id="A0A2T2YGF2"/>
<comment type="function">
    <text evidence="5">Involved in urease metallocenter assembly. Binds nickel. Probably functions as a nickel donor during metallocenter assembly.</text>
</comment>
<dbReference type="Gene3D" id="3.30.70.790">
    <property type="entry name" value="UreE, C-terminal domain"/>
    <property type="match status" value="1"/>
</dbReference>
<protein>
    <recommendedName>
        <fullName evidence="5">Urease accessory protein UreE</fullName>
    </recommendedName>
</protein>
<dbReference type="GO" id="GO:0006457">
    <property type="term" value="P:protein folding"/>
    <property type="evidence" value="ECO:0007669"/>
    <property type="project" value="InterPro"/>
</dbReference>
<sequence length="171" mass="19437">MLIKETLGNTAETPLAGKQPEYLYLEWFEITKRILRKETEAGREVAVKLWQEGQRLQDGDILWQDSDTAIVVSILPCEAIVVTPMNLLQMGTICYEIGNKHLPLFIQDNQVLVPYEAPLFRLLATTGYEPQIQKRKLLNMLKANVQPHAHTSESTSSQTLFTKILNLTIKS</sequence>
<gene>
    <name evidence="5" type="primary">ureE</name>
    <name evidence="7" type="ORF">AHMF7605_14200</name>
</gene>
<reference evidence="7 8" key="1">
    <citation type="submission" date="2018-03" db="EMBL/GenBank/DDBJ databases">
        <title>Adhaeribacter sp. HMF7605 Genome sequencing and assembly.</title>
        <authorList>
            <person name="Kang H."/>
            <person name="Kang J."/>
            <person name="Cha I."/>
            <person name="Kim H."/>
            <person name="Joh K."/>
        </authorList>
    </citation>
    <scope>NUCLEOTIDE SEQUENCE [LARGE SCALE GENOMIC DNA]</scope>
    <source>
        <strain evidence="7 8">HMF7605</strain>
    </source>
</reference>
<dbReference type="GO" id="GO:0016151">
    <property type="term" value="F:nickel cation binding"/>
    <property type="evidence" value="ECO:0007669"/>
    <property type="project" value="UniProtKB-UniRule"/>
</dbReference>
<evidence type="ECO:0000256" key="5">
    <source>
        <dbReference type="HAMAP-Rule" id="MF_00822"/>
    </source>
</evidence>
<dbReference type="PIRSF" id="PIRSF036402">
    <property type="entry name" value="Ureas_acces_UreE"/>
    <property type="match status" value="1"/>
</dbReference>
<dbReference type="InterPro" id="IPR004029">
    <property type="entry name" value="UreE_N"/>
</dbReference>
<comment type="subcellular location">
    <subcellularLocation>
        <location evidence="1 5">Cytoplasm</location>
    </subcellularLocation>
</comment>
<name>A0A2T2YGF2_9BACT</name>
<dbReference type="Proteomes" id="UP000240357">
    <property type="component" value="Unassembled WGS sequence"/>
</dbReference>
<evidence type="ECO:0000313" key="7">
    <source>
        <dbReference type="EMBL" id="PSR54573.1"/>
    </source>
</evidence>
<evidence type="ECO:0000259" key="6">
    <source>
        <dbReference type="SMART" id="SM00988"/>
    </source>
</evidence>
<dbReference type="EMBL" id="PYFT01000001">
    <property type="protein sequence ID" value="PSR54573.1"/>
    <property type="molecule type" value="Genomic_DNA"/>
</dbReference>
<proteinExistence type="inferred from homology"/>
<dbReference type="HAMAP" id="MF_00822">
    <property type="entry name" value="UreE"/>
    <property type="match status" value="1"/>
</dbReference>
<feature type="domain" description="UreE urease accessory N-terminal" evidence="6">
    <location>
        <begin position="6"/>
        <end position="71"/>
    </location>
</feature>
<dbReference type="Pfam" id="PF02814">
    <property type="entry name" value="UreE_N"/>
    <property type="match status" value="1"/>
</dbReference>
<keyword evidence="2 5" id="KW-0963">Cytoplasm</keyword>
<organism evidence="7 8">
    <name type="scientific">Adhaeribacter arboris</name>
    <dbReference type="NCBI Taxonomy" id="2072846"/>
    <lineage>
        <taxon>Bacteria</taxon>
        <taxon>Pseudomonadati</taxon>
        <taxon>Bacteroidota</taxon>
        <taxon>Cytophagia</taxon>
        <taxon>Cytophagales</taxon>
        <taxon>Hymenobacteraceae</taxon>
        <taxon>Adhaeribacter</taxon>
    </lineage>
</organism>
<evidence type="ECO:0000256" key="4">
    <source>
        <dbReference type="ARBA" id="ARBA00023186"/>
    </source>
</evidence>
<dbReference type="RefSeq" id="WP_106930359.1">
    <property type="nucleotide sequence ID" value="NZ_PYFT01000001.1"/>
</dbReference>
<dbReference type="SUPFAM" id="SSF69287">
    <property type="entry name" value="Urease metallochaperone UreE, N-terminal domain"/>
    <property type="match status" value="1"/>
</dbReference>
<evidence type="ECO:0000256" key="3">
    <source>
        <dbReference type="ARBA" id="ARBA00022596"/>
    </source>
</evidence>
<comment type="similarity">
    <text evidence="5">Belongs to the UreE family.</text>
</comment>
<dbReference type="InterPro" id="IPR036118">
    <property type="entry name" value="UreE_N_sf"/>
</dbReference>
<comment type="caution">
    <text evidence="7">The sequence shown here is derived from an EMBL/GenBank/DDBJ whole genome shotgun (WGS) entry which is preliminary data.</text>
</comment>
<dbReference type="CDD" id="cd00571">
    <property type="entry name" value="UreE"/>
    <property type="match status" value="1"/>
</dbReference>
<accession>A0A2T2YGF2</accession>
<evidence type="ECO:0000313" key="8">
    <source>
        <dbReference type="Proteomes" id="UP000240357"/>
    </source>
</evidence>
<keyword evidence="8" id="KW-1185">Reference proteome</keyword>
<dbReference type="GO" id="GO:0065003">
    <property type="term" value="P:protein-containing complex assembly"/>
    <property type="evidence" value="ECO:0007669"/>
    <property type="project" value="InterPro"/>
</dbReference>
<evidence type="ECO:0000256" key="1">
    <source>
        <dbReference type="ARBA" id="ARBA00004496"/>
    </source>
</evidence>
<dbReference type="SMART" id="SM00988">
    <property type="entry name" value="UreE_N"/>
    <property type="match status" value="1"/>
</dbReference>
<dbReference type="InterPro" id="IPR012406">
    <property type="entry name" value="UreE"/>
</dbReference>
<dbReference type="GO" id="GO:0019627">
    <property type="term" value="P:urea metabolic process"/>
    <property type="evidence" value="ECO:0007669"/>
    <property type="project" value="InterPro"/>
</dbReference>
<dbReference type="GO" id="GO:0005737">
    <property type="term" value="C:cytoplasm"/>
    <property type="evidence" value="ECO:0007669"/>
    <property type="project" value="UniProtKB-SubCell"/>
</dbReference>
<dbReference type="Gene3D" id="2.60.260.20">
    <property type="entry name" value="Urease metallochaperone UreE, N-terminal domain"/>
    <property type="match status" value="1"/>
</dbReference>
<dbReference type="InterPro" id="IPR007864">
    <property type="entry name" value="UreE_C_dom"/>
</dbReference>
<dbReference type="OrthoDB" id="9810882at2"/>
<dbReference type="Pfam" id="PF05194">
    <property type="entry name" value="UreE_C"/>
    <property type="match status" value="1"/>
</dbReference>